<dbReference type="Proteomes" id="UP001237642">
    <property type="component" value="Unassembled WGS sequence"/>
</dbReference>
<dbReference type="Pfam" id="PF20241">
    <property type="entry name" value="DUF6598"/>
    <property type="match status" value="1"/>
</dbReference>
<dbReference type="InterPro" id="IPR046533">
    <property type="entry name" value="DUF6598"/>
</dbReference>
<dbReference type="EMBL" id="JAUIZM010000001">
    <property type="protein sequence ID" value="KAK1405574.1"/>
    <property type="molecule type" value="Genomic_DNA"/>
</dbReference>
<comment type="caution">
    <text evidence="5">The sequence shown here is derived from an EMBL/GenBank/DDBJ whole genome shotgun (WGS) entry which is preliminary data.</text>
</comment>
<dbReference type="PANTHER" id="PTHR23316">
    <property type="entry name" value="IMPORTIN ALPHA"/>
    <property type="match status" value="1"/>
</dbReference>
<keyword evidence="6" id="KW-1185">Reference proteome</keyword>
<dbReference type="AlphaFoldDB" id="A0AAD8ND85"/>
<feature type="domain" description="DUF6598" evidence="4">
    <location>
        <begin position="109"/>
        <end position="235"/>
    </location>
</feature>
<dbReference type="InterPro" id="IPR016024">
    <property type="entry name" value="ARM-type_fold"/>
</dbReference>
<comment type="similarity">
    <text evidence="1">Belongs to the importin alpha family.</text>
</comment>
<evidence type="ECO:0000259" key="4">
    <source>
        <dbReference type="Pfam" id="PF20241"/>
    </source>
</evidence>
<organism evidence="5 6">
    <name type="scientific">Heracleum sosnowskyi</name>
    <dbReference type="NCBI Taxonomy" id="360622"/>
    <lineage>
        <taxon>Eukaryota</taxon>
        <taxon>Viridiplantae</taxon>
        <taxon>Streptophyta</taxon>
        <taxon>Embryophyta</taxon>
        <taxon>Tracheophyta</taxon>
        <taxon>Spermatophyta</taxon>
        <taxon>Magnoliopsida</taxon>
        <taxon>eudicotyledons</taxon>
        <taxon>Gunneridae</taxon>
        <taxon>Pentapetalae</taxon>
        <taxon>asterids</taxon>
        <taxon>campanulids</taxon>
        <taxon>Apiales</taxon>
        <taxon>Apiaceae</taxon>
        <taxon>Apioideae</taxon>
        <taxon>apioid superclade</taxon>
        <taxon>Tordylieae</taxon>
        <taxon>Tordyliinae</taxon>
        <taxon>Heracleum</taxon>
    </lineage>
</organism>
<reference evidence="5" key="2">
    <citation type="submission" date="2023-05" db="EMBL/GenBank/DDBJ databases">
        <authorList>
            <person name="Schelkunov M.I."/>
        </authorList>
    </citation>
    <scope>NUCLEOTIDE SEQUENCE</scope>
    <source>
        <strain evidence="5">Hsosn_3</strain>
        <tissue evidence="5">Leaf</tissue>
    </source>
</reference>
<sequence length="763" mass="85942">MPILQVFGATYLGYSPVKPENQVGTICIEANKTICFLFDEIKVDMNKPSILYGDQLCVDDVGPICPSADLDMRFYLFHGAYRGSVQEQSEEFGNGDCLVKTGIPSSVAGYGEISVLLGYFDNATVANLQVVLKHVPFGATAKVYGVVAATNTKFDHPSCTSMLFFKDSANAIEVGYDGVIPLSRPRVGLPLDSQLILDICLFCDGELYKDTANIPPRTENQSSHNILDGRINVKVTWNCNKDLETTDDDRNYLTDDEFDYKSEFESDSQSEDWEENRAKDTLETKVFSWKDMSFKSRIRDREEEELRLILEYKAKGFLSWVDHDLVSFNLGRKGKILDGYVRDLMESNDIEASTRQIRYHITRDPRVAVGLKPEVVERLVEILDENNKETIKGWVACILGFANFDECKLAIKNKATQVLVKLMSSDSCRIAIPAVKTLTRLAYVSRDYSKFIVERGALEGAVAVKTIYWSYKMLKSMGKFMAVVVSRVQFPSHQVSMVVTILRKMLGIRLPSCPNHCHIVKACYALSHLSYEGSLIVEKEICNKVIQYIDDPKNLVAHSALRVVANIAKWGKPCEIQILTKDCELLQCLGRIELRCKPKMFRKEACNLISNIAAANGGTSLDDMHEAGLIDTLHKLLEEDEFDVKMEAVCALYNIILGNRSLLAFGFRHARFHLETSKGSILVVVESIRSSISMYCPFGMLIEECSDGESHLRQWTTETKLVVDETIEVSPKEPKDSDPTDQMLRQKLTCQFQEHLQHNGEPS</sequence>
<evidence type="ECO:0000313" key="5">
    <source>
        <dbReference type="EMBL" id="KAK1405574.1"/>
    </source>
</evidence>
<evidence type="ECO:0000256" key="3">
    <source>
        <dbReference type="ARBA" id="ARBA00022927"/>
    </source>
</evidence>
<keyword evidence="3" id="KW-0653">Protein transport</keyword>
<dbReference type="SUPFAM" id="SSF48371">
    <property type="entry name" value="ARM repeat"/>
    <property type="match status" value="1"/>
</dbReference>
<evidence type="ECO:0000256" key="1">
    <source>
        <dbReference type="ARBA" id="ARBA00010394"/>
    </source>
</evidence>
<name>A0AAD8ND85_9APIA</name>
<dbReference type="Gene3D" id="1.25.10.10">
    <property type="entry name" value="Leucine-rich Repeat Variant"/>
    <property type="match status" value="1"/>
</dbReference>
<protein>
    <recommendedName>
        <fullName evidence="4">DUF6598 domain-containing protein</fullName>
    </recommendedName>
</protein>
<gene>
    <name evidence="5" type="ORF">POM88_005179</name>
</gene>
<evidence type="ECO:0000313" key="6">
    <source>
        <dbReference type="Proteomes" id="UP001237642"/>
    </source>
</evidence>
<dbReference type="GO" id="GO:0015031">
    <property type="term" value="P:protein transport"/>
    <property type="evidence" value="ECO:0007669"/>
    <property type="project" value="UniProtKB-KW"/>
</dbReference>
<reference evidence="5" key="1">
    <citation type="submission" date="2023-02" db="EMBL/GenBank/DDBJ databases">
        <title>Genome of toxic invasive species Heracleum sosnowskyi carries increased number of genes despite the absence of recent whole-genome duplications.</title>
        <authorList>
            <person name="Schelkunov M."/>
            <person name="Shtratnikova V."/>
            <person name="Makarenko M."/>
            <person name="Klepikova A."/>
            <person name="Omelchenko D."/>
            <person name="Novikova G."/>
            <person name="Obukhova E."/>
            <person name="Bogdanov V."/>
            <person name="Penin A."/>
            <person name="Logacheva M."/>
        </authorList>
    </citation>
    <scope>NUCLEOTIDE SEQUENCE</scope>
    <source>
        <strain evidence="5">Hsosn_3</strain>
        <tissue evidence="5">Leaf</tissue>
    </source>
</reference>
<evidence type="ECO:0000256" key="2">
    <source>
        <dbReference type="ARBA" id="ARBA00022448"/>
    </source>
</evidence>
<keyword evidence="2" id="KW-0813">Transport</keyword>
<proteinExistence type="inferred from homology"/>
<accession>A0AAD8ND85</accession>
<dbReference type="InterPro" id="IPR011989">
    <property type="entry name" value="ARM-like"/>
</dbReference>